<dbReference type="InterPro" id="IPR013762">
    <property type="entry name" value="Integrase-like_cat_sf"/>
</dbReference>
<evidence type="ECO:0000259" key="3">
    <source>
        <dbReference type="PROSITE" id="PS51898"/>
    </source>
</evidence>
<proteinExistence type="predicted"/>
<evidence type="ECO:0000256" key="2">
    <source>
        <dbReference type="SAM" id="MobiDB-lite"/>
    </source>
</evidence>
<evidence type="ECO:0000313" key="4">
    <source>
        <dbReference type="EMBL" id="RKN39743.1"/>
    </source>
</evidence>
<dbReference type="Proteomes" id="UP000272474">
    <property type="component" value="Unassembled WGS sequence"/>
</dbReference>
<accession>A0A3A9YUJ8</accession>
<dbReference type="GO" id="GO:0006310">
    <property type="term" value="P:DNA recombination"/>
    <property type="evidence" value="ECO:0007669"/>
    <property type="project" value="UniProtKB-KW"/>
</dbReference>
<evidence type="ECO:0000256" key="1">
    <source>
        <dbReference type="ARBA" id="ARBA00023172"/>
    </source>
</evidence>
<feature type="domain" description="Tyr recombinase" evidence="3">
    <location>
        <begin position="3"/>
        <end position="139"/>
    </location>
</feature>
<dbReference type="InterPro" id="IPR011010">
    <property type="entry name" value="DNA_brk_join_enz"/>
</dbReference>
<dbReference type="InterPro" id="IPR002104">
    <property type="entry name" value="Integrase_catalytic"/>
</dbReference>
<comment type="caution">
    <text evidence="4">The sequence shown here is derived from an EMBL/GenBank/DDBJ whole genome shotgun (WGS) entry which is preliminary data.</text>
</comment>
<dbReference type="EMBL" id="RBAL01000012">
    <property type="protein sequence ID" value="RKN39743.1"/>
    <property type="molecule type" value="Genomic_DNA"/>
</dbReference>
<protein>
    <submittedName>
        <fullName evidence="4">Site-specific integrase</fullName>
    </submittedName>
</protein>
<organism evidence="4 5">
    <name type="scientific">Streptomyces hoynatensis</name>
    <dbReference type="NCBI Taxonomy" id="1141874"/>
    <lineage>
        <taxon>Bacteria</taxon>
        <taxon>Bacillati</taxon>
        <taxon>Actinomycetota</taxon>
        <taxon>Actinomycetes</taxon>
        <taxon>Kitasatosporales</taxon>
        <taxon>Streptomycetaceae</taxon>
        <taxon>Streptomyces</taxon>
    </lineage>
</organism>
<gene>
    <name evidence="4" type="ORF">D7294_20095</name>
</gene>
<keyword evidence="1" id="KW-0233">DNA recombination</keyword>
<dbReference type="PROSITE" id="PS51898">
    <property type="entry name" value="TYR_RECOMBINASE"/>
    <property type="match status" value="1"/>
</dbReference>
<dbReference type="RefSeq" id="WP_120681755.1">
    <property type="nucleotide sequence ID" value="NZ_RBAL01000012.1"/>
</dbReference>
<feature type="region of interest" description="Disordered" evidence="2">
    <location>
        <begin position="120"/>
        <end position="139"/>
    </location>
</feature>
<reference evidence="4 5" key="1">
    <citation type="journal article" date="2014" name="Int. J. Syst. Evol. Microbiol.">
        <title>Streptomyces hoynatensis sp. nov., isolated from deep marine sediment.</title>
        <authorList>
            <person name="Veyisoglu A."/>
            <person name="Sahin N."/>
        </authorList>
    </citation>
    <scope>NUCLEOTIDE SEQUENCE [LARGE SCALE GENOMIC DNA]</scope>
    <source>
        <strain evidence="4 5">KCTC 29097</strain>
    </source>
</reference>
<dbReference type="OrthoDB" id="4168282at2"/>
<keyword evidence="5" id="KW-1185">Reference proteome</keyword>
<dbReference type="SUPFAM" id="SSF56349">
    <property type="entry name" value="DNA breaking-rejoining enzymes"/>
    <property type="match status" value="1"/>
</dbReference>
<dbReference type="GO" id="GO:0003677">
    <property type="term" value="F:DNA binding"/>
    <property type="evidence" value="ECO:0007669"/>
    <property type="project" value="InterPro"/>
</dbReference>
<evidence type="ECO:0000313" key="5">
    <source>
        <dbReference type="Proteomes" id="UP000272474"/>
    </source>
</evidence>
<name>A0A3A9YUJ8_9ACTN</name>
<sequence>MTITAESISADRFEALLADASIPVVHRALWLMLWETDVRVLDLLALEVPDVDLTARRIRPGTAEGAADLGERATALLAELVGARTSGPLFAVGSPALRALPWEQTVRVAEEHGIAAHAFRASGRSHRRAEGGDAAPAPA</sequence>
<dbReference type="AlphaFoldDB" id="A0A3A9YUJ8"/>
<dbReference type="GO" id="GO:0015074">
    <property type="term" value="P:DNA integration"/>
    <property type="evidence" value="ECO:0007669"/>
    <property type="project" value="InterPro"/>
</dbReference>
<dbReference type="Gene3D" id="1.10.443.10">
    <property type="entry name" value="Intergrase catalytic core"/>
    <property type="match status" value="1"/>
</dbReference>